<name>A0A552UJG7_9SPHN</name>
<reference evidence="1 2" key="1">
    <citation type="submission" date="2019-07" db="EMBL/GenBank/DDBJ databases">
        <title>Novel species isolated from glacier.</title>
        <authorList>
            <person name="Liu Q."/>
            <person name="Xin Y.-H."/>
        </authorList>
    </citation>
    <scope>NUCLEOTIDE SEQUENCE [LARGE SCALE GENOMIC DNA]</scope>
    <source>
        <strain evidence="1 2">LB1R16</strain>
    </source>
</reference>
<accession>A0A552UJG7</accession>
<dbReference type="PANTHER" id="PTHR12631:SF10">
    <property type="entry name" value="BETA-XYLOSIDASE-LIKE PROTEIN-RELATED"/>
    <property type="match status" value="1"/>
</dbReference>
<protein>
    <submittedName>
        <fullName evidence="1">Family 1 glycosylhydrolase</fullName>
    </submittedName>
</protein>
<dbReference type="EMBL" id="VJWA01000001">
    <property type="protein sequence ID" value="TRW18334.1"/>
    <property type="molecule type" value="Genomic_DNA"/>
</dbReference>
<dbReference type="Gene3D" id="3.20.20.80">
    <property type="entry name" value="Glycosidases"/>
    <property type="match status" value="1"/>
</dbReference>
<evidence type="ECO:0000313" key="2">
    <source>
        <dbReference type="Proteomes" id="UP000317894"/>
    </source>
</evidence>
<dbReference type="AlphaFoldDB" id="A0A552UJG7"/>
<dbReference type="Proteomes" id="UP000317894">
    <property type="component" value="Unassembled WGS sequence"/>
</dbReference>
<dbReference type="PANTHER" id="PTHR12631">
    <property type="entry name" value="ALPHA-L-IDURONIDASE"/>
    <property type="match status" value="1"/>
</dbReference>
<dbReference type="Pfam" id="PF00232">
    <property type="entry name" value="Glyco_hydro_1"/>
    <property type="match status" value="1"/>
</dbReference>
<sequence length="442" mass="50952">MFATGIENSYPKVGSRRVDQMAKCGHYERWSQDFDLVEALGIHFLRYGPPIHTTWLGDGRYDWSFADTTMRDLHRRNIVPIVDLCHFGVPDWIGDFQNPDFGPLFARYAREFAARFPWVQLYTPVNEMFICAMFSAKYGWWNEALTTDRGFVTALKNLVKANVLSMKCILEERPDAIFIQSESSEYFHAEDPSAIKPAEIFNSLRFLSLDLNYGRRVDSEMFEYLMDNGMAREDYQFFLDNRFKQHCIMGNDYYITNEHRVAADGESRAAGEVFGYDGITWQYYDRYRLPVMHTETNMTDNAEGTAAVDWLWKQWASVLRVRNDGVPITGFTWYSLTDQIDWDSALRHDNGNVNAVGLYDLDRNIRPVGAAYRDLIQDWADVLPMQSVCLVVPVVRPQEYDEGFAVRRRDTLRNWRARRAPPAAAVATAAEMSPSGRGSDAP</sequence>
<keyword evidence="1" id="KW-0378">Hydrolase</keyword>
<keyword evidence="2" id="KW-1185">Reference proteome</keyword>
<proteinExistence type="predicted"/>
<dbReference type="GO" id="GO:0004553">
    <property type="term" value="F:hydrolase activity, hydrolyzing O-glycosyl compounds"/>
    <property type="evidence" value="ECO:0007669"/>
    <property type="project" value="InterPro"/>
</dbReference>
<dbReference type="InterPro" id="IPR051923">
    <property type="entry name" value="Glycosyl_Hydrolase_39"/>
</dbReference>
<dbReference type="OrthoDB" id="9803892at2"/>
<evidence type="ECO:0000313" key="1">
    <source>
        <dbReference type="EMBL" id="TRW18334.1"/>
    </source>
</evidence>
<dbReference type="SUPFAM" id="SSF51445">
    <property type="entry name" value="(Trans)glycosidases"/>
    <property type="match status" value="1"/>
</dbReference>
<organism evidence="1 2">
    <name type="scientific">Glacieibacterium frigidum</name>
    <dbReference type="NCBI Taxonomy" id="2593303"/>
    <lineage>
        <taxon>Bacteria</taxon>
        <taxon>Pseudomonadati</taxon>
        <taxon>Pseudomonadota</taxon>
        <taxon>Alphaproteobacteria</taxon>
        <taxon>Sphingomonadales</taxon>
        <taxon>Sphingosinicellaceae</taxon>
        <taxon>Glacieibacterium</taxon>
    </lineage>
</organism>
<dbReference type="InterPro" id="IPR001360">
    <property type="entry name" value="Glyco_hydro_1"/>
</dbReference>
<gene>
    <name evidence="1" type="ORF">FMM06_01830</name>
</gene>
<dbReference type="GO" id="GO:0005975">
    <property type="term" value="P:carbohydrate metabolic process"/>
    <property type="evidence" value="ECO:0007669"/>
    <property type="project" value="InterPro"/>
</dbReference>
<dbReference type="InterPro" id="IPR017853">
    <property type="entry name" value="GH"/>
</dbReference>
<comment type="caution">
    <text evidence="1">The sequence shown here is derived from an EMBL/GenBank/DDBJ whole genome shotgun (WGS) entry which is preliminary data.</text>
</comment>